<feature type="domain" description="USP8 dimerisation" evidence="2">
    <location>
        <begin position="36"/>
        <end position="103"/>
    </location>
</feature>
<dbReference type="InterPro" id="IPR015063">
    <property type="entry name" value="USP8_dimer"/>
</dbReference>
<evidence type="ECO:0000259" key="2">
    <source>
        <dbReference type="Pfam" id="PF08969"/>
    </source>
</evidence>
<dbReference type="OrthoDB" id="2965483at2759"/>
<organism evidence="3 4">
    <name type="scientific">Gymnopilus dilepis</name>
    <dbReference type="NCBI Taxonomy" id="231916"/>
    <lineage>
        <taxon>Eukaryota</taxon>
        <taxon>Fungi</taxon>
        <taxon>Dikarya</taxon>
        <taxon>Basidiomycota</taxon>
        <taxon>Agaricomycotina</taxon>
        <taxon>Agaricomycetes</taxon>
        <taxon>Agaricomycetidae</taxon>
        <taxon>Agaricales</taxon>
        <taxon>Agaricineae</taxon>
        <taxon>Hymenogastraceae</taxon>
        <taxon>Gymnopilus</taxon>
    </lineage>
</organism>
<dbReference type="InParanoid" id="A0A409VYN9"/>
<sequence length="124" mass="13865">MNPAPHGGPAKYTSNSANLAHVTPTRPPHGRTRPASIAELAKEAMEDLWDENKDFKHYLRVAEKYRREGKECAKRGDLEGAFVQLARAATLVLEKLPLHRDYYGILNENQRQNLSLVGLPCSVS</sequence>
<dbReference type="EMBL" id="NHYE01005505">
    <property type="protein sequence ID" value="PPQ71376.1"/>
    <property type="molecule type" value="Genomic_DNA"/>
</dbReference>
<evidence type="ECO:0000313" key="4">
    <source>
        <dbReference type="Proteomes" id="UP000284706"/>
    </source>
</evidence>
<feature type="region of interest" description="Disordered" evidence="1">
    <location>
        <begin position="1"/>
        <end position="33"/>
    </location>
</feature>
<dbReference type="STRING" id="231916.A0A409VYN9"/>
<comment type="caution">
    <text evidence="3">The sequence shown here is derived from an EMBL/GenBank/DDBJ whole genome shotgun (WGS) entry which is preliminary data.</text>
</comment>
<keyword evidence="4" id="KW-1185">Reference proteome</keyword>
<proteinExistence type="predicted"/>
<name>A0A409VYN9_9AGAR</name>
<protein>
    <recommendedName>
        <fullName evidence="2">USP8 dimerisation domain-containing protein</fullName>
    </recommendedName>
</protein>
<accession>A0A409VYN9</accession>
<gene>
    <name evidence="3" type="ORF">CVT26_006280</name>
</gene>
<dbReference type="Gene3D" id="1.20.58.80">
    <property type="entry name" value="Phosphotransferase system, lactose/cellobiose-type IIA subunit"/>
    <property type="match status" value="1"/>
</dbReference>
<evidence type="ECO:0000256" key="1">
    <source>
        <dbReference type="SAM" id="MobiDB-lite"/>
    </source>
</evidence>
<dbReference type="AlphaFoldDB" id="A0A409VYN9"/>
<dbReference type="Pfam" id="PF08969">
    <property type="entry name" value="USP8_dimer"/>
    <property type="match status" value="1"/>
</dbReference>
<dbReference type="Proteomes" id="UP000284706">
    <property type="component" value="Unassembled WGS sequence"/>
</dbReference>
<reference evidence="3 4" key="1">
    <citation type="journal article" date="2018" name="Evol. Lett.">
        <title>Horizontal gene cluster transfer increased hallucinogenic mushroom diversity.</title>
        <authorList>
            <person name="Reynolds H.T."/>
            <person name="Vijayakumar V."/>
            <person name="Gluck-Thaler E."/>
            <person name="Korotkin H.B."/>
            <person name="Matheny P.B."/>
            <person name="Slot J.C."/>
        </authorList>
    </citation>
    <scope>NUCLEOTIDE SEQUENCE [LARGE SCALE GENOMIC DNA]</scope>
    <source>
        <strain evidence="3 4">SRW20</strain>
    </source>
</reference>
<evidence type="ECO:0000313" key="3">
    <source>
        <dbReference type="EMBL" id="PPQ71376.1"/>
    </source>
</evidence>